<dbReference type="InterPro" id="IPR045793">
    <property type="entry name" value="PcRGLX/YetA-like"/>
</dbReference>
<protein>
    <submittedName>
        <fullName evidence="4">Tat pathway signal sequence domain protein</fullName>
    </submittedName>
</protein>
<dbReference type="PROSITE" id="PS51318">
    <property type="entry name" value="TAT"/>
    <property type="match status" value="1"/>
</dbReference>
<feature type="domain" description="PcRGLX/YetA-like N-terminal RIFT barrel" evidence="1">
    <location>
        <begin position="41"/>
        <end position="121"/>
    </location>
</feature>
<dbReference type="Pfam" id="PF21346">
    <property type="entry name" value="PcRGLX_3rd"/>
    <property type="match status" value="1"/>
</dbReference>
<dbReference type="EMBL" id="JAHESF010000002">
    <property type="protein sequence ID" value="MBT1695653.1"/>
    <property type="molecule type" value="Genomic_DNA"/>
</dbReference>
<dbReference type="RefSeq" id="WP_254160206.1">
    <property type="nucleotide sequence ID" value="NZ_JAHESF010000002.1"/>
</dbReference>
<dbReference type="Pfam" id="PF21345">
    <property type="entry name" value="PcRGLX_2nd"/>
    <property type="match status" value="1"/>
</dbReference>
<evidence type="ECO:0000259" key="1">
    <source>
        <dbReference type="Pfam" id="PF19501"/>
    </source>
</evidence>
<feature type="domain" description="PcRGLX/YetA-like central beta-sandwich" evidence="2">
    <location>
        <begin position="132"/>
        <end position="486"/>
    </location>
</feature>
<dbReference type="InterPro" id="IPR048331">
    <property type="entry name" value="PcRGLX/YetA_3rd"/>
</dbReference>
<dbReference type="InterPro" id="IPR048330">
    <property type="entry name" value="PcRGLX/YetA_2nd"/>
</dbReference>
<gene>
    <name evidence="4" type="ORF">KK083_02115</name>
</gene>
<evidence type="ECO:0000259" key="3">
    <source>
        <dbReference type="Pfam" id="PF21346"/>
    </source>
</evidence>
<organism evidence="4 5">
    <name type="scientific">Chryseosolibacter histidini</name>
    <dbReference type="NCBI Taxonomy" id="2782349"/>
    <lineage>
        <taxon>Bacteria</taxon>
        <taxon>Pseudomonadati</taxon>
        <taxon>Bacteroidota</taxon>
        <taxon>Cytophagia</taxon>
        <taxon>Cytophagales</taxon>
        <taxon>Chryseotaleaceae</taxon>
        <taxon>Chryseosolibacter</taxon>
    </lineage>
</organism>
<dbReference type="Proteomes" id="UP001319200">
    <property type="component" value="Unassembled WGS sequence"/>
</dbReference>
<dbReference type="InterPro" id="IPR006311">
    <property type="entry name" value="TAT_signal"/>
</dbReference>
<accession>A0AAP2DHT4</accession>
<dbReference type="InterPro" id="IPR048329">
    <property type="entry name" value="PcRGLX_1st"/>
</dbReference>
<reference evidence="4 5" key="1">
    <citation type="submission" date="2021-05" db="EMBL/GenBank/DDBJ databases">
        <title>A Polyphasic approach of four new species of the genus Ohtaekwangia: Ohtaekwangia histidinii sp. nov., Ohtaekwangia cretensis sp. nov., Ohtaekwangia indiensis sp. nov., Ohtaekwangia reichenbachii sp. nov. from diverse environment.</title>
        <authorList>
            <person name="Octaviana S."/>
        </authorList>
    </citation>
    <scope>NUCLEOTIDE SEQUENCE [LARGE SCALE GENOMIC DNA]</scope>
    <source>
        <strain evidence="4 5">PWU4</strain>
    </source>
</reference>
<dbReference type="PANTHER" id="PTHR40081:SF1">
    <property type="entry name" value="TAT PATHWAY SIGNAL SEQUENCE DOMAIN PROTEIN"/>
    <property type="match status" value="1"/>
</dbReference>
<proteinExistence type="predicted"/>
<evidence type="ECO:0000313" key="5">
    <source>
        <dbReference type="Proteomes" id="UP001319200"/>
    </source>
</evidence>
<dbReference type="Pfam" id="PF19501">
    <property type="entry name" value="PcRGLX_1st"/>
    <property type="match status" value="1"/>
</dbReference>
<evidence type="ECO:0000313" key="4">
    <source>
        <dbReference type="EMBL" id="MBT1695653.1"/>
    </source>
</evidence>
<sequence length="900" mass="100353">MENNDALSRRTFVKNSLMLATLPAVSWPSLSGDDGSAPTDAVALHWLDGKSPALASGATWGVPWAKGVLKKNAVFSLQGNAGENLALQSWPLAYWPDGSLKWTAHAIGAHQSLPETFQLTTGKAVTASAQLSVAEQDDAIVVNTGIIACTIAKTGTVLIRSISRDRKIAAQDGKLVLTTQNNAEITGTVTYENFESSIRQVTVEQRGPVRAVVKLEGKHAHNNGRSWLPFVIRLYFYEGSEAIRIMHTIIYDGDEHKDIIKGLGVRFSVPLNDALHNRHVRFAGENKGVFAEAVRGLTGLRRDPGDAIRAAQRTGKATPPLESFPEAISKRLDYIPAFGDYTLFQPTADSFEIRKRTETGYGWIHAAHGNRAAGTAYVGTPEGGIAFGIRNFWQSYPAQLDISKAHTTSAEVTMWLWAPQAEAMDLRFYHDGLGQDTFAKQLEGLEITYEDYEPGFGTPEGIARTSELQLWMLPATPSNEKLNEIAAAIQQPPQITFSTEYWQKAGVFGGRWNVTYQPSPRKEKIREQLGFYFDYYRKQVDQHHWYGFWNYGDVMHSYDRDRHQWRYDVGGYAWDNSELSTDIWLWHYFLYSGRADVFRMAEAMTRHTGEVDVHHLGKFSPLGSRHNVQHWGCSAKQLRISTVENRRFYYYLTADERVGDLMREQLNADRTLRDIVPGRKIGQKAAQAEGYASISFGTDWGALAAAWFTEWERTGDKQIMNKLLNSMRTIAQQPHGFFTGGAEMELSTGKFAMEPKDKISASHLSAVFGLAEICAELVDAVNMPEFEKAWVQYCELYNATPEEQTAALGESLGKLNLQQGHSRLTAFAAIRKKDARLAARAWKEFFDGVAGFRNPSQNTRTIAPPEVLNPVEEADVSTNAVAQWGLSAMALVAMLGDQLE</sequence>
<dbReference type="AlphaFoldDB" id="A0AAP2DHT4"/>
<evidence type="ECO:0000259" key="2">
    <source>
        <dbReference type="Pfam" id="PF21345"/>
    </source>
</evidence>
<comment type="caution">
    <text evidence="4">The sequence shown here is derived from an EMBL/GenBank/DDBJ whole genome shotgun (WGS) entry which is preliminary data.</text>
</comment>
<name>A0AAP2DHT4_9BACT</name>
<dbReference type="PANTHER" id="PTHR40081">
    <property type="entry name" value="CONCANAVALIN A-LIKE LECTIN/GLUCANASE"/>
    <property type="match status" value="1"/>
</dbReference>
<keyword evidence="5" id="KW-1185">Reference proteome</keyword>
<feature type="domain" description="PcRGLX/YetA-like C-terminal alpha/alpha toroid" evidence="3">
    <location>
        <begin position="492"/>
        <end position="899"/>
    </location>
</feature>